<dbReference type="Proteomes" id="UP001055811">
    <property type="component" value="Linkage Group LG02"/>
</dbReference>
<reference evidence="2" key="1">
    <citation type="journal article" date="2022" name="Mol. Ecol. Resour.">
        <title>The genomes of chicory, endive, great burdock and yacon provide insights into Asteraceae palaeo-polyploidization history and plant inulin production.</title>
        <authorList>
            <person name="Fan W."/>
            <person name="Wang S."/>
            <person name="Wang H."/>
            <person name="Wang A."/>
            <person name="Jiang F."/>
            <person name="Liu H."/>
            <person name="Zhao H."/>
            <person name="Xu D."/>
            <person name="Zhang Y."/>
        </authorList>
    </citation>
    <scope>NUCLEOTIDE SEQUENCE [LARGE SCALE GENOMIC DNA]</scope>
    <source>
        <strain evidence="2">cv. Punajuju</strain>
    </source>
</reference>
<gene>
    <name evidence="1" type="ORF">L2E82_07163</name>
</gene>
<protein>
    <submittedName>
        <fullName evidence="1">Uncharacterized protein</fullName>
    </submittedName>
</protein>
<dbReference type="EMBL" id="CM042010">
    <property type="protein sequence ID" value="KAI3778122.1"/>
    <property type="molecule type" value="Genomic_DNA"/>
</dbReference>
<comment type="caution">
    <text evidence="1">The sequence shown here is derived from an EMBL/GenBank/DDBJ whole genome shotgun (WGS) entry which is preliminary data.</text>
</comment>
<proteinExistence type="predicted"/>
<evidence type="ECO:0000313" key="1">
    <source>
        <dbReference type="EMBL" id="KAI3778122.1"/>
    </source>
</evidence>
<keyword evidence="2" id="KW-1185">Reference proteome</keyword>
<evidence type="ECO:0000313" key="2">
    <source>
        <dbReference type="Proteomes" id="UP001055811"/>
    </source>
</evidence>
<reference evidence="1 2" key="2">
    <citation type="journal article" date="2022" name="Mol. Ecol. Resour.">
        <title>The genomes of chicory, endive, great burdock and yacon provide insights into Asteraceae paleo-polyploidization history and plant inulin production.</title>
        <authorList>
            <person name="Fan W."/>
            <person name="Wang S."/>
            <person name="Wang H."/>
            <person name="Wang A."/>
            <person name="Jiang F."/>
            <person name="Liu H."/>
            <person name="Zhao H."/>
            <person name="Xu D."/>
            <person name="Zhang Y."/>
        </authorList>
    </citation>
    <scope>NUCLEOTIDE SEQUENCE [LARGE SCALE GENOMIC DNA]</scope>
    <source>
        <strain evidence="2">cv. Punajuju</strain>
        <tissue evidence="1">Leaves</tissue>
    </source>
</reference>
<organism evidence="1 2">
    <name type="scientific">Cichorium intybus</name>
    <name type="common">Chicory</name>
    <dbReference type="NCBI Taxonomy" id="13427"/>
    <lineage>
        <taxon>Eukaryota</taxon>
        <taxon>Viridiplantae</taxon>
        <taxon>Streptophyta</taxon>
        <taxon>Embryophyta</taxon>
        <taxon>Tracheophyta</taxon>
        <taxon>Spermatophyta</taxon>
        <taxon>Magnoliopsida</taxon>
        <taxon>eudicotyledons</taxon>
        <taxon>Gunneridae</taxon>
        <taxon>Pentapetalae</taxon>
        <taxon>asterids</taxon>
        <taxon>campanulids</taxon>
        <taxon>Asterales</taxon>
        <taxon>Asteraceae</taxon>
        <taxon>Cichorioideae</taxon>
        <taxon>Cichorieae</taxon>
        <taxon>Cichoriinae</taxon>
        <taxon>Cichorium</taxon>
    </lineage>
</organism>
<accession>A0ACB9G5R3</accession>
<sequence>MVDQEITQSPTAERIKQSISVPFLWEEKPGTPKPGWKRVNPIMQLPVKLIASVPFTWEEKPGTPLSAPFSHPNILMPSSPPRLHQHSRNKSNNPFCDSDSDSNIDDQELQVSEPDLGIIYSSPKHHKNNPFCDSSDDELEETEVLEQGEMAESKSDDSGYLQAPSSPAWETESFASSYATGTTSLAGSSFLECMFPLLTPKASFFETVGGSGNRIPPTNSCTQIVSYAAERNPLTLGELIMMSRRRTYLQKVVESHQYNHSTELMMRNGFGCCIDVGGLQKLKRQLQLKLI</sequence>
<name>A0ACB9G5R3_CICIN</name>